<protein>
    <submittedName>
        <fullName evidence="2">Glycosyl transferase family 2</fullName>
    </submittedName>
</protein>
<dbReference type="InterPro" id="IPR001173">
    <property type="entry name" value="Glyco_trans_2-like"/>
</dbReference>
<comment type="caution">
    <text evidence="2">The sequence shown here is derived from an EMBL/GenBank/DDBJ whole genome shotgun (WGS) entry which is preliminary data.</text>
</comment>
<evidence type="ECO:0000313" key="5">
    <source>
        <dbReference type="Proteomes" id="UP000248714"/>
    </source>
</evidence>
<evidence type="ECO:0000313" key="3">
    <source>
        <dbReference type="EMBL" id="RAS60643.1"/>
    </source>
</evidence>
<dbReference type="PANTHER" id="PTHR43685:SF11">
    <property type="entry name" value="GLYCOSYLTRANSFERASE TAGX-RELATED"/>
    <property type="match status" value="1"/>
</dbReference>
<dbReference type="PANTHER" id="PTHR43685">
    <property type="entry name" value="GLYCOSYLTRANSFERASE"/>
    <property type="match status" value="1"/>
</dbReference>
<dbReference type="Proteomes" id="UP000248714">
    <property type="component" value="Unassembled WGS sequence"/>
</dbReference>
<reference evidence="2 4" key="1">
    <citation type="submission" date="2018-05" db="EMBL/GenBank/DDBJ databases">
        <title>Genomic Encyclopedia of Type Strains, Phase IV (KMG-IV): sequencing the most valuable type-strain genomes for metagenomic binning, comparative biology and taxonomic classification.</title>
        <authorList>
            <person name="Goeker M."/>
        </authorList>
    </citation>
    <scope>NUCLEOTIDE SEQUENCE [LARGE SCALE GENOMIC DNA]</scope>
    <source>
        <strain evidence="3 5">DSM 45479</strain>
        <strain evidence="2 4">DSM 45480</strain>
    </source>
</reference>
<dbReference type="AlphaFoldDB" id="A0A316I829"/>
<keyword evidence="5" id="KW-1185">Reference proteome</keyword>
<dbReference type="EMBL" id="QGHB01000002">
    <property type="protein sequence ID" value="PWK89577.1"/>
    <property type="molecule type" value="Genomic_DNA"/>
</dbReference>
<accession>A0A316I829</accession>
<dbReference type="SUPFAM" id="SSF53448">
    <property type="entry name" value="Nucleotide-diphospho-sugar transferases"/>
    <property type="match status" value="1"/>
</dbReference>
<gene>
    <name evidence="3" type="ORF">C8D87_11161</name>
    <name evidence="2" type="ORF">C8D88_102852</name>
</gene>
<dbReference type="InterPro" id="IPR050834">
    <property type="entry name" value="Glycosyltransf_2"/>
</dbReference>
<dbReference type="GO" id="GO:0016740">
    <property type="term" value="F:transferase activity"/>
    <property type="evidence" value="ECO:0007669"/>
    <property type="project" value="UniProtKB-KW"/>
</dbReference>
<evidence type="ECO:0000259" key="1">
    <source>
        <dbReference type="Pfam" id="PF00535"/>
    </source>
</evidence>
<dbReference type="Proteomes" id="UP000246005">
    <property type="component" value="Unassembled WGS sequence"/>
</dbReference>
<dbReference type="EMBL" id="QLTT01000011">
    <property type="protein sequence ID" value="RAS60643.1"/>
    <property type="molecule type" value="Genomic_DNA"/>
</dbReference>
<keyword evidence="2" id="KW-0808">Transferase</keyword>
<sequence>MPGISVLMPCWNAGPYLRSSVDSVVSQLSDQDELIVQDACSTDGSAEVLDAAAAANSGVSVRHEPDGGQSDALNRALRRARNDLICWVNADDLLLPGALDAVRAAISGHGAVPDLVVGAWQMLAPDGQVIRRHPAAALERGRLLVWGCYAFSGAVLIRRDMLVACGGFTENLHYVMDFDLMLKLADTAADQLVIDHSLAALRFHTTAKSSTCGTRFLTEAFGVRWRGLRGPREVVRAAAGSALHAVGVATLLLRYAPTYSRLRRKATSS</sequence>
<dbReference type="Gene3D" id="3.90.550.10">
    <property type="entry name" value="Spore Coat Polysaccharide Biosynthesis Protein SpsA, Chain A"/>
    <property type="match status" value="1"/>
</dbReference>
<name>A0A316I829_9PSEU</name>
<dbReference type="Pfam" id="PF00535">
    <property type="entry name" value="Glycos_transf_2"/>
    <property type="match status" value="1"/>
</dbReference>
<proteinExistence type="predicted"/>
<evidence type="ECO:0000313" key="4">
    <source>
        <dbReference type="Proteomes" id="UP000246005"/>
    </source>
</evidence>
<dbReference type="InterPro" id="IPR029044">
    <property type="entry name" value="Nucleotide-diphossugar_trans"/>
</dbReference>
<feature type="domain" description="Glycosyltransferase 2-like" evidence="1">
    <location>
        <begin position="5"/>
        <end position="111"/>
    </location>
</feature>
<organism evidence="2 4">
    <name type="scientific">Lentzea atacamensis</name>
    <dbReference type="NCBI Taxonomy" id="531938"/>
    <lineage>
        <taxon>Bacteria</taxon>
        <taxon>Bacillati</taxon>
        <taxon>Actinomycetota</taxon>
        <taxon>Actinomycetes</taxon>
        <taxon>Pseudonocardiales</taxon>
        <taxon>Pseudonocardiaceae</taxon>
        <taxon>Lentzea</taxon>
    </lineage>
</organism>
<dbReference type="OrthoDB" id="3177103at2"/>
<dbReference type="RefSeq" id="WP_109634951.1">
    <property type="nucleotide sequence ID" value="NZ_QGHB01000002.1"/>
</dbReference>
<evidence type="ECO:0000313" key="2">
    <source>
        <dbReference type="EMBL" id="PWK89577.1"/>
    </source>
</evidence>